<dbReference type="AlphaFoldDB" id="A0A081P006"/>
<accession>A0A081P006</accession>
<dbReference type="OrthoDB" id="121064at2"/>
<gene>
    <name evidence="1" type="ORF">ET33_09945</name>
</gene>
<dbReference type="Proteomes" id="UP000028123">
    <property type="component" value="Unassembled WGS sequence"/>
</dbReference>
<dbReference type="RefSeq" id="WP_036686133.1">
    <property type="nucleotide sequence ID" value="NZ_JNVM01000017.1"/>
</dbReference>
<protein>
    <recommendedName>
        <fullName evidence="3">DUF1284 domain-containing protein</fullName>
    </recommendedName>
</protein>
<sequence>MNSIRLRGHHLLCLLGYRGMGYSESFCDNMTAVYETLRKHPDTRIELVEGPDDICSAFPKDQPPHCDGHSVYDRDARVLNKLGLYTGSAMTWADICAAVSATMRPHDIGLLCSSCPWERYGVCKNGVRLIRSGEPLPPVASRSRWPQPKKSV</sequence>
<organism evidence="1 2">
    <name type="scientific">Paenibacillus tyrfis</name>
    <dbReference type="NCBI Taxonomy" id="1501230"/>
    <lineage>
        <taxon>Bacteria</taxon>
        <taxon>Bacillati</taxon>
        <taxon>Bacillota</taxon>
        <taxon>Bacilli</taxon>
        <taxon>Bacillales</taxon>
        <taxon>Paenibacillaceae</taxon>
        <taxon>Paenibacillus</taxon>
    </lineage>
</organism>
<keyword evidence="2" id="KW-1185">Reference proteome</keyword>
<reference evidence="1 2" key="1">
    <citation type="submission" date="2014-06" db="EMBL/GenBank/DDBJ databases">
        <title>Draft genome sequence of Paenibacillus sp. MSt1.</title>
        <authorList>
            <person name="Aw Y.K."/>
            <person name="Ong K.S."/>
            <person name="Gan H.M."/>
            <person name="Lee S.M."/>
        </authorList>
    </citation>
    <scope>NUCLEOTIDE SEQUENCE [LARGE SCALE GENOMIC DNA]</scope>
    <source>
        <strain evidence="1 2">MSt1</strain>
    </source>
</reference>
<comment type="caution">
    <text evidence="1">The sequence shown here is derived from an EMBL/GenBank/DDBJ whole genome shotgun (WGS) entry which is preliminary data.</text>
</comment>
<proteinExistence type="predicted"/>
<evidence type="ECO:0000313" key="2">
    <source>
        <dbReference type="Proteomes" id="UP000028123"/>
    </source>
</evidence>
<name>A0A081P006_9BACL</name>
<dbReference type="InterPro" id="IPR009702">
    <property type="entry name" value="DUF1284"/>
</dbReference>
<dbReference type="EMBL" id="JNVM01000017">
    <property type="protein sequence ID" value="KEQ24029.1"/>
    <property type="molecule type" value="Genomic_DNA"/>
</dbReference>
<dbReference type="eggNOG" id="COG3543">
    <property type="taxonomic scope" value="Bacteria"/>
</dbReference>
<evidence type="ECO:0008006" key="3">
    <source>
        <dbReference type="Google" id="ProtNLM"/>
    </source>
</evidence>
<dbReference type="Pfam" id="PF06935">
    <property type="entry name" value="DUF1284"/>
    <property type="match status" value="1"/>
</dbReference>
<evidence type="ECO:0000313" key="1">
    <source>
        <dbReference type="EMBL" id="KEQ24029.1"/>
    </source>
</evidence>